<protein>
    <submittedName>
        <fullName evidence="1">Uncharacterized protein</fullName>
    </submittedName>
</protein>
<organism evidence="1 2">
    <name type="scientific">Streptococcus phage 73</name>
    <dbReference type="NCBI Taxonomy" id="1718279"/>
    <lineage>
        <taxon>Viruses</taxon>
        <taxon>Duplodnaviria</taxon>
        <taxon>Heunggongvirae</taxon>
        <taxon>Uroviricota</taxon>
        <taxon>Caudoviricetes</taxon>
        <taxon>Aliceevansviridae</taxon>
        <taxon>Moineauvirus</taxon>
        <taxon>Moineauvirus mv73</taxon>
    </lineage>
</organism>
<reference evidence="1 2" key="1">
    <citation type="journal article" date="2017" name="Sci. Rep.">
        <title>Phage-host interactions in Streptococcus thermophilus: Genome analysis of phages isolated in Uruguay and ectopic spacer acquisition in CRISPR array.</title>
        <authorList>
            <person name="Achigar R."/>
            <person name="Magadan A.H."/>
            <person name="Tremblay D.M."/>
            <person name="Julia Pianzzola M."/>
            <person name="Moineau S."/>
        </authorList>
    </citation>
    <scope>NUCLEOTIDE SEQUENCE [LARGE SCALE GENOMIC DNA]</scope>
</reference>
<proteinExistence type="predicted"/>
<gene>
    <name evidence="1" type="ORF">sp73_37</name>
</gene>
<accession>A0A1S5PRS0</accession>
<sequence length="57" mass="6538">MQMKEFALYKGDELLAMGTKREIAEQLGISVRSVTCYGTPSYARRTSEEHSRRLVEL</sequence>
<evidence type="ECO:0000313" key="1">
    <source>
        <dbReference type="EMBL" id="ALJ99573.1"/>
    </source>
</evidence>
<keyword evidence="2" id="KW-1185">Reference proteome</keyword>
<dbReference type="EMBL" id="KT717083">
    <property type="protein sequence ID" value="ALJ99573.1"/>
    <property type="molecule type" value="Genomic_DNA"/>
</dbReference>
<evidence type="ECO:0000313" key="2">
    <source>
        <dbReference type="Proteomes" id="UP000221124"/>
    </source>
</evidence>
<name>A0A1S5PRS0_9CAUD</name>
<dbReference type="Proteomes" id="UP000221124">
    <property type="component" value="Segment"/>
</dbReference>